<reference evidence="2 3" key="1">
    <citation type="submission" date="2016-07" db="EMBL/GenBank/DDBJ databases">
        <title>Pervasive Adenine N6-methylation of Active Genes in Fungi.</title>
        <authorList>
            <consortium name="DOE Joint Genome Institute"/>
            <person name="Mondo S.J."/>
            <person name="Dannebaum R.O."/>
            <person name="Kuo R.C."/>
            <person name="Labutti K."/>
            <person name="Haridas S."/>
            <person name="Kuo A."/>
            <person name="Salamov A."/>
            <person name="Ahrendt S.R."/>
            <person name="Lipzen A."/>
            <person name="Sullivan W."/>
            <person name="Andreopoulos W.B."/>
            <person name="Clum A."/>
            <person name="Lindquist E."/>
            <person name="Daum C."/>
            <person name="Ramamoorthy G.K."/>
            <person name="Gryganskyi A."/>
            <person name="Culley D."/>
            <person name="Magnuson J.K."/>
            <person name="James T.Y."/>
            <person name="O'Malley M.A."/>
            <person name="Stajich J.E."/>
            <person name="Spatafora J.W."/>
            <person name="Visel A."/>
            <person name="Grigoriev I.V."/>
        </authorList>
    </citation>
    <scope>NUCLEOTIDE SEQUENCE [LARGE SCALE GENOMIC DNA]</scope>
    <source>
        <strain evidence="2 3">NRRL 3301</strain>
    </source>
</reference>
<feature type="compositionally biased region" description="Basic and acidic residues" evidence="1">
    <location>
        <begin position="27"/>
        <end position="36"/>
    </location>
</feature>
<name>A0A1X2G9I5_9FUNG</name>
<gene>
    <name evidence="2" type="ORF">DM01DRAFT_1117295</name>
</gene>
<feature type="region of interest" description="Disordered" evidence="1">
    <location>
        <begin position="1"/>
        <end position="82"/>
    </location>
</feature>
<evidence type="ECO:0000313" key="2">
    <source>
        <dbReference type="EMBL" id="ORX48545.1"/>
    </source>
</evidence>
<dbReference type="Proteomes" id="UP000242146">
    <property type="component" value="Unassembled WGS sequence"/>
</dbReference>
<feature type="compositionally biased region" description="Basic residues" evidence="1">
    <location>
        <begin position="59"/>
        <end position="79"/>
    </location>
</feature>
<evidence type="ECO:0000256" key="1">
    <source>
        <dbReference type="SAM" id="MobiDB-lite"/>
    </source>
</evidence>
<sequence>MKHQHHRHASTSSSNVLSKDYYPLHRSVTDDHEERQIKHHDKKSPLTRFVTKLLGLPVSHHHHRHHRHHHHHGSHRRGKSNSTTSITLSSVFHFHHHEKQPPQEPSSADDSCSSVSSDASDDLGTVNSSTVMSSTATHHQPLDSFLLADSQPSTPTLETRGLATDSPLASPAMDALVNASQLPARQSTIQFVTSDFDHLAPIQLAHPSTHVLLTPSLAEQVHFFAFYGSKENKETFGDQSRRSRGSQFFFSA</sequence>
<evidence type="ECO:0000313" key="3">
    <source>
        <dbReference type="Proteomes" id="UP000242146"/>
    </source>
</evidence>
<dbReference type="EMBL" id="MCGT01000029">
    <property type="protein sequence ID" value="ORX48545.1"/>
    <property type="molecule type" value="Genomic_DNA"/>
</dbReference>
<protein>
    <submittedName>
        <fullName evidence="2">Uncharacterized protein</fullName>
    </submittedName>
</protein>
<organism evidence="2 3">
    <name type="scientific">Hesseltinella vesiculosa</name>
    <dbReference type="NCBI Taxonomy" id="101127"/>
    <lineage>
        <taxon>Eukaryota</taxon>
        <taxon>Fungi</taxon>
        <taxon>Fungi incertae sedis</taxon>
        <taxon>Mucoromycota</taxon>
        <taxon>Mucoromycotina</taxon>
        <taxon>Mucoromycetes</taxon>
        <taxon>Mucorales</taxon>
        <taxon>Cunninghamellaceae</taxon>
        <taxon>Hesseltinella</taxon>
    </lineage>
</organism>
<feature type="compositionally biased region" description="Polar residues" evidence="1">
    <location>
        <begin position="125"/>
        <end position="138"/>
    </location>
</feature>
<accession>A0A1X2G9I5</accession>
<proteinExistence type="predicted"/>
<keyword evidence="3" id="KW-1185">Reference proteome</keyword>
<feature type="region of interest" description="Disordered" evidence="1">
    <location>
        <begin position="95"/>
        <end position="166"/>
    </location>
</feature>
<dbReference type="AlphaFoldDB" id="A0A1X2G9I5"/>
<comment type="caution">
    <text evidence="2">The sequence shown here is derived from an EMBL/GenBank/DDBJ whole genome shotgun (WGS) entry which is preliminary data.</text>
</comment>
<feature type="compositionally biased region" description="Low complexity" evidence="1">
    <location>
        <begin position="106"/>
        <end position="118"/>
    </location>
</feature>